<dbReference type="Proteomes" id="UP000799755">
    <property type="component" value="Unassembled WGS sequence"/>
</dbReference>
<feature type="non-terminal residue" evidence="1">
    <location>
        <position position="83"/>
    </location>
</feature>
<reference evidence="1" key="1">
    <citation type="journal article" date="2020" name="Stud. Mycol.">
        <title>101 Dothideomycetes genomes: a test case for predicting lifestyles and emergence of pathogens.</title>
        <authorList>
            <person name="Haridas S."/>
            <person name="Albert R."/>
            <person name="Binder M."/>
            <person name="Bloem J."/>
            <person name="Labutti K."/>
            <person name="Salamov A."/>
            <person name="Andreopoulos B."/>
            <person name="Baker S."/>
            <person name="Barry K."/>
            <person name="Bills G."/>
            <person name="Bluhm B."/>
            <person name="Cannon C."/>
            <person name="Castanera R."/>
            <person name="Culley D."/>
            <person name="Daum C."/>
            <person name="Ezra D."/>
            <person name="Gonzalez J."/>
            <person name="Henrissat B."/>
            <person name="Kuo A."/>
            <person name="Liang C."/>
            <person name="Lipzen A."/>
            <person name="Lutzoni F."/>
            <person name="Magnuson J."/>
            <person name="Mondo S."/>
            <person name="Nolan M."/>
            <person name="Ohm R."/>
            <person name="Pangilinan J."/>
            <person name="Park H.-J."/>
            <person name="Ramirez L."/>
            <person name="Alfaro M."/>
            <person name="Sun H."/>
            <person name="Tritt A."/>
            <person name="Yoshinaga Y."/>
            <person name="Zwiers L.-H."/>
            <person name="Turgeon B."/>
            <person name="Goodwin S."/>
            <person name="Spatafora J."/>
            <person name="Crous P."/>
            <person name="Grigoriev I."/>
        </authorList>
    </citation>
    <scope>NUCLEOTIDE SEQUENCE</scope>
    <source>
        <strain evidence="1">ATCC 200398</strain>
    </source>
</reference>
<name>A0ACB6RCZ2_9PLEO</name>
<proteinExistence type="predicted"/>
<protein>
    <submittedName>
        <fullName evidence="1">Uncharacterized protein</fullName>
    </submittedName>
</protein>
<organism evidence="1 2">
    <name type="scientific">Lindgomyces ingoldianus</name>
    <dbReference type="NCBI Taxonomy" id="673940"/>
    <lineage>
        <taxon>Eukaryota</taxon>
        <taxon>Fungi</taxon>
        <taxon>Dikarya</taxon>
        <taxon>Ascomycota</taxon>
        <taxon>Pezizomycotina</taxon>
        <taxon>Dothideomycetes</taxon>
        <taxon>Pleosporomycetidae</taxon>
        <taxon>Pleosporales</taxon>
        <taxon>Lindgomycetaceae</taxon>
        <taxon>Lindgomyces</taxon>
    </lineage>
</organism>
<keyword evidence="2" id="KW-1185">Reference proteome</keyword>
<gene>
    <name evidence="1" type="ORF">BDR25DRAFT_158960</name>
</gene>
<sequence>RGRWRDAKEQEVQVMETRVLGEEHPDTLTSMHEYLDALASMANLECMFKCQSYNSEAIALIEECLQLRKQVLGCQHPYTAFSL</sequence>
<accession>A0ACB6RCZ2</accession>
<evidence type="ECO:0000313" key="1">
    <source>
        <dbReference type="EMBL" id="KAF2476195.1"/>
    </source>
</evidence>
<evidence type="ECO:0000313" key="2">
    <source>
        <dbReference type="Proteomes" id="UP000799755"/>
    </source>
</evidence>
<comment type="caution">
    <text evidence="1">The sequence shown here is derived from an EMBL/GenBank/DDBJ whole genome shotgun (WGS) entry which is preliminary data.</text>
</comment>
<dbReference type="EMBL" id="MU003494">
    <property type="protein sequence ID" value="KAF2476195.1"/>
    <property type="molecule type" value="Genomic_DNA"/>
</dbReference>
<feature type="non-terminal residue" evidence="1">
    <location>
        <position position="1"/>
    </location>
</feature>